<name>A0ABS9SJ07_9BACT</name>
<gene>
    <name evidence="7" type="ORF">MKP09_10635</name>
</gene>
<dbReference type="PANTHER" id="PTHR30627">
    <property type="entry name" value="PEPTIDOGLYCAN D,D-TRANSPEPTIDASE"/>
    <property type="match status" value="1"/>
</dbReference>
<evidence type="ECO:0000256" key="1">
    <source>
        <dbReference type="ARBA" id="ARBA00001526"/>
    </source>
</evidence>
<dbReference type="InterPro" id="IPR012338">
    <property type="entry name" value="Beta-lactam/transpept-like"/>
</dbReference>
<dbReference type="PANTHER" id="PTHR30627:SF6">
    <property type="entry name" value="BETA-LACTAMASE YBXI-RELATED"/>
    <property type="match status" value="1"/>
</dbReference>
<comment type="caution">
    <text evidence="7">The sequence shown here is derived from an EMBL/GenBank/DDBJ whole genome shotgun (WGS) entry which is preliminary data.</text>
</comment>
<keyword evidence="4" id="KW-0732">Signal</keyword>
<organism evidence="7 8">
    <name type="scientific">Niabella ginsengisoli</name>
    <dbReference type="NCBI Taxonomy" id="522298"/>
    <lineage>
        <taxon>Bacteria</taxon>
        <taxon>Pseudomonadati</taxon>
        <taxon>Bacteroidota</taxon>
        <taxon>Chitinophagia</taxon>
        <taxon>Chitinophagales</taxon>
        <taxon>Chitinophagaceae</taxon>
        <taxon>Niabella</taxon>
    </lineage>
</organism>
<evidence type="ECO:0000256" key="2">
    <source>
        <dbReference type="ARBA" id="ARBA00007898"/>
    </source>
</evidence>
<evidence type="ECO:0000313" key="8">
    <source>
        <dbReference type="Proteomes" id="UP001202248"/>
    </source>
</evidence>
<dbReference type="SUPFAM" id="SSF56601">
    <property type="entry name" value="beta-lactamase/transpeptidase-like"/>
    <property type="match status" value="1"/>
</dbReference>
<evidence type="ECO:0000256" key="3">
    <source>
        <dbReference type="ARBA" id="ARBA00012865"/>
    </source>
</evidence>
<dbReference type="RefSeq" id="WP_240828475.1">
    <property type="nucleotide sequence ID" value="NZ_JAKWBL010000001.1"/>
</dbReference>
<keyword evidence="8" id="KW-1185">Reference proteome</keyword>
<evidence type="ECO:0000256" key="4">
    <source>
        <dbReference type="ARBA" id="ARBA00022729"/>
    </source>
</evidence>
<proteinExistence type="inferred from homology"/>
<comment type="catalytic activity">
    <reaction evidence="1">
        <text>a beta-lactam + H2O = a substituted beta-amino acid</text>
        <dbReference type="Rhea" id="RHEA:20401"/>
        <dbReference type="ChEBI" id="CHEBI:15377"/>
        <dbReference type="ChEBI" id="CHEBI:35627"/>
        <dbReference type="ChEBI" id="CHEBI:140347"/>
        <dbReference type="EC" id="3.5.2.6"/>
    </reaction>
</comment>
<dbReference type="Proteomes" id="UP001202248">
    <property type="component" value="Unassembled WGS sequence"/>
</dbReference>
<dbReference type="InterPro" id="IPR050515">
    <property type="entry name" value="Beta-lactam/transpept"/>
</dbReference>
<evidence type="ECO:0000256" key="5">
    <source>
        <dbReference type="ARBA" id="ARBA00022801"/>
    </source>
</evidence>
<dbReference type="Gene3D" id="3.40.710.10">
    <property type="entry name" value="DD-peptidase/beta-lactamase superfamily"/>
    <property type="match status" value="1"/>
</dbReference>
<keyword evidence="5" id="KW-0378">Hydrolase</keyword>
<dbReference type="Gene3D" id="3.90.1310.10">
    <property type="entry name" value="Penicillin-binding protein 2a (Domain 2)"/>
    <property type="match status" value="1"/>
</dbReference>
<dbReference type="EMBL" id="JAKWBL010000001">
    <property type="protein sequence ID" value="MCH5598335.1"/>
    <property type="molecule type" value="Genomic_DNA"/>
</dbReference>
<keyword evidence="6" id="KW-0046">Antibiotic resistance</keyword>
<protein>
    <recommendedName>
        <fullName evidence="3">beta-lactamase</fullName>
        <ecNumber evidence="3">3.5.2.6</ecNumber>
    </recommendedName>
</protein>
<evidence type="ECO:0000256" key="6">
    <source>
        <dbReference type="ARBA" id="ARBA00023251"/>
    </source>
</evidence>
<dbReference type="EC" id="3.5.2.6" evidence="3"/>
<evidence type="ECO:0000313" key="7">
    <source>
        <dbReference type="EMBL" id="MCH5598335.1"/>
    </source>
</evidence>
<accession>A0ABS9SJ07</accession>
<reference evidence="7 8" key="1">
    <citation type="submission" date="2022-02" db="EMBL/GenBank/DDBJ databases">
        <authorList>
            <person name="Min J."/>
        </authorList>
    </citation>
    <scope>NUCLEOTIDE SEQUENCE [LARGE SCALE GENOMIC DNA]</scope>
    <source>
        <strain evidence="7 8">GR10-1</strain>
    </source>
</reference>
<sequence length="318" mass="36563">MILIFTGSLIWYQAKSNEYIVKPALVLNKRGAWQYSYNPRIGVMLREIKAGNIYDKNGILLATSSKKEFEKNRTKLLNYGANAALYKEQLSREQDRYYPFGSDLLFWLGDYNKEIAREENMGYAAEFRHFTALRGFDVSYTTTERTTDRYKENKFLPETTTENELTLYDYSALSPFIKAGKNSQLIDSQNNKQKDIWLSLDVVMNEKINALIQSQKPYKDSRTSVIAINSKTGDVLASASNPSPSYKDQKLISNIEPDDYRNIYKQIFNDRMIVPQDLGITYNSRPGSTVKIIDAYAAFNQYGLGAANFNFLCTRLKR</sequence>
<comment type="similarity">
    <text evidence="2">Belongs to the class-D beta-lactamase family.</text>
</comment>